<dbReference type="Proteomes" id="UP001627154">
    <property type="component" value="Unassembled WGS sequence"/>
</dbReference>
<feature type="compositionally biased region" description="Basic residues" evidence="1">
    <location>
        <begin position="1"/>
        <end position="17"/>
    </location>
</feature>
<gene>
    <name evidence="2" type="ORF">TKK_010197</name>
</gene>
<accession>A0ABD2WSY0</accession>
<name>A0ABD2WSY0_9HYME</name>
<organism evidence="2 3">
    <name type="scientific">Trichogramma kaykai</name>
    <dbReference type="NCBI Taxonomy" id="54128"/>
    <lineage>
        <taxon>Eukaryota</taxon>
        <taxon>Metazoa</taxon>
        <taxon>Ecdysozoa</taxon>
        <taxon>Arthropoda</taxon>
        <taxon>Hexapoda</taxon>
        <taxon>Insecta</taxon>
        <taxon>Pterygota</taxon>
        <taxon>Neoptera</taxon>
        <taxon>Endopterygota</taxon>
        <taxon>Hymenoptera</taxon>
        <taxon>Apocrita</taxon>
        <taxon>Proctotrupomorpha</taxon>
        <taxon>Chalcidoidea</taxon>
        <taxon>Trichogrammatidae</taxon>
        <taxon>Trichogramma</taxon>
    </lineage>
</organism>
<dbReference type="AlphaFoldDB" id="A0ABD2WSY0"/>
<keyword evidence="3" id="KW-1185">Reference proteome</keyword>
<sequence length="106" mass="11356">MHKCTLGARKKSRKGIRGPHGTPSDFEALLGIAPIIRPAGGRIAPTRTRCGGGQYYGSSNLCVNDRCENTCATACGAARAARAAADDAWDRTGSFRQMPRFIYIVL</sequence>
<evidence type="ECO:0000313" key="2">
    <source>
        <dbReference type="EMBL" id="KAL3395658.1"/>
    </source>
</evidence>
<evidence type="ECO:0000256" key="1">
    <source>
        <dbReference type="SAM" id="MobiDB-lite"/>
    </source>
</evidence>
<protein>
    <submittedName>
        <fullName evidence="2">Uncharacterized protein</fullName>
    </submittedName>
</protein>
<proteinExistence type="predicted"/>
<evidence type="ECO:0000313" key="3">
    <source>
        <dbReference type="Proteomes" id="UP001627154"/>
    </source>
</evidence>
<comment type="caution">
    <text evidence="2">The sequence shown here is derived from an EMBL/GenBank/DDBJ whole genome shotgun (WGS) entry which is preliminary data.</text>
</comment>
<reference evidence="2 3" key="1">
    <citation type="journal article" date="2024" name="bioRxiv">
        <title>A reference genome for Trichogramma kaykai: A tiny desert-dwelling parasitoid wasp with competing sex-ratio distorters.</title>
        <authorList>
            <person name="Culotta J."/>
            <person name="Lindsey A.R."/>
        </authorList>
    </citation>
    <scope>NUCLEOTIDE SEQUENCE [LARGE SCALE GENOMIC DNA]</scope>
    <source>
        <strain evidence="2 3">KSX58</strain>
    </source>
</reference>
<dbReference type="EMBL" id="JBJJXI010000078">
    <property type="protein sequence ID" value="KAL3395658.1"/>
    <property type="molecule type" value="Genomic_DNA"/>
</dbReference>
<feature type="region of interest" description="Disordered" evidence="1">
    <location>
        <begin position="1"/>
        <end position="22"/>
    </location>
</feature>